<gene>
    <name evidence="13" type="ORF">K503DRAFT_861960</name>
</gene>
<dbReference type="GO" id="GO:0000785">
    <property type="term" value="C:chromatin"/>
    <property type="evidence" value="ECO:0007669"/>
    <property type="project" value="UniProtKB-ARBA"/>
</dbReference>
<protein>
    <recommendedName>
        <fullName evidence="15">Chromatin modification-related protein</fullName>
    </recommendedName>
</protein>
<dbReference type="CDD" id="cd15505">
    <property type="entry name" value="PHD_ING"/>
    <property type="match status" value="1"/>
</dbReference>
<comment type="subcellular location">
    <subcellularLocation>
        <location evidence="1">Nucleus</location>
    </subcellularLocation>
</comment>
<feature type="binding site" evidence="9">
    <location>
        <position position="388"/>
    </location>
    <ligand>
        <name>Zn(2+)</name>
        <dbReference type="ChEBI" id="CHEBI:29105"/>
        <label>1</label>
    </ligand>
</feature>
<dbReference type="InterPro" id="IPR024610">
    <property type="entry name" value="ING_N_histone-binding"/>
</dbReference>
<dbReference type="CDD" id="cd16859">
    <property type="entry name" value="ING_ING4_5"/>
    <property type="match status" value="1"/>
</dbReference>
<sequence length="420" mass="47235">MSRKRRRSQAVSAEEQYNDAADGDIDGEGHDSGERRKEHEIWDAFKEEHHEILEQLPLSLHRQYTLIRELDDQSEAYHADLFETVRKYIALRIQLASRLVDAKESEMDLSAASDAEAMQVDQPTQVADSSPHDQQVNGDEASNDARKASPAASVAHSLESSSIELPASKATTRTLLQHIAQVSEEALHASEEKVNIAQTAYETVDRHIRLLDQAIKEQEASISLGIRPGTHLAPILLPDLVVPRWARPTRVEHSPTPSLSPEPTTVPLPQEPTEELYVEPARPGRGRKARKKPEPQSETPPPPPEEVLKMPTTRTTRSVKLKIPVQADPKGPQIAGDPNEPRYCYCNQVSYGTVRNIALDLAWLKLKRLYVMQMIACDSDNCKLEWFHLPCTGLSEVPSKRQKWYCQNCLLKVTQKGKKR</sequence>
<evidence type="ECO:0000259" key="12">
    <source>
        <dbReference type="SMART" id="SM01408"/>
    </source>
</evidence>
<dbReference type="SUPFAM" id="SSF57903">
    <property type="entry name" value="FYVE/PHD zinc finger"/>
    <property type="match status" value="1"/>
</dbReference>
<keyword evidence="5 9" id="KW-0862">Zinc</keyword>
<dbReference type="InParanoid" id="A0A1B7NFX8"/>
<dbReference type="Gene3D" id="6.10.140.1740">
    <property type="match status" value="1"/>
</dbReference>
<feature type="binding site" evidence="9">
    <location>
        <position position="406"/>
    </location>
    <ligand>
        <name>Zn(2+)</name>
        <dbReference type="ChEBI" id="CHEBI:29105"/>
        <label>2</label>
    </ligand>
</feature>
<evidence type="ECO:0000256" key="4">
    <source>
        <dbReference type="ARBA" id="ARBA00022771"/>
    </source>
</evidence>
<evidence type="ECO:0000256" key="6">
    <source>
        <dbReference type="ARBA" id="ARBA00022853"/>
    </source>
</evidence>
<accession>A0A1B7NFX8</accession>
<dbReference type="InterPro" id="IPR028651">
    <property type="entry name" value="ING_fam"/>
</dbReference>
<feature type="site" description="Histone H3K4me3 binding" evidence="8">
    <location>
        <position position="374"/>
    </location>
</feature>
<dbReference type="InterPro" id="IPR001965">
    <property type="entry name" value="Znf_PHD"/>
</dbReference>
<evidence type="ECO:0000256" key="5">
    <source>
        <dbReference type="ARBA" id="ARBA00022833"/>
    </source>
</evidence>
<dbReference type="PANTHER" id="PTHR10333">
    <property type="entry name" value="INHIBITOR OF GROWTH PROTEIN"/>
    <property type="match status" value="1"/>
</dbReference>
<dbReference type="InterPro" id="IPR019786">
    <property type="entry name" value="Zinc_finger_PHD-type_CS"/>
</dbReference>
<dbReference type="SMART" id="SM01408">
    <property type="entry name" value="ING"/>
    <property type="match status" value="1"/>
</dbReference>
<evidence type="ECO:0000259" key="11">
    <source>
        <dbReference type="SMART" id="SM00249"/>
    </source>
</evidence>
<dbReference type="STRING" id="1314800.A0A1B7NFX8"/>
<dbReference type="AlphaFoldDB" id="A0A1B7NFX8"/>
<feature type="region of interest" description="Disordered" evidence="10">
    <location>
        <begin position="250"/>
        <end position="319"/>
    </location>
</feature>
<dbReference type="EMBL" id="KV448132">
    <property type="protein sequence ID" value="OAX43798.1"/>
    <property type="molecule type" value="Genomic_DNA"/>
</dbReference>
<dbReference type="InterPro" id="IPR011011">
    <property type="entry name" value="Znf_FYVE_PHD"/>
</dbReference>
<evidence type="ECO:0000256" key="9">
    <source>
        <dbReference type="PIRSR" id="PIRSR628651-51"/>
    </source>
</evidence>
<dbReference type="GO" id="GO:0006355">
    <property type="term" value="P:regulation of DNA-templated transcription"/>
    <property type="evidence" value="ECO:0007669"/>
    <property type="project" value="TreeGrafter"/>
</dbReference>
<dbReference type="PROSITE" id="PS01359">
    <property type="entry name" value="ZF_PHD_1"/>
    <property type="match status" value="1"/>
</dbReference>
<feature type="binding site" evidence="9">
    <location>
        <position position="344"/>
    </location>
    <ligand>
        <name>Zn(2+)</name>
        <dbReference type="ChEBI" id="CHEBI:29105"/>
        <label>1</label>
    </ligand>
</feature>
<feature type="binding site" evidence="9">
    <location>
        <position position="391"/>
    </location>
    <ligand>
        <name>Zn(2+)</name>
        <dbReference type="ChEBI" id="CHEBI:29105"/>
        <label>1</label>
    </ligand>
</feature>
<feature type="binding site" evidence="9">
    <location>
        <position position="409"/>
    </location>
    <ligand>
        <name>Zn(2+)</name>
        <dbReference type="ChEBI" id="CHEBI:29105"/>
        <label>2</label>
    </ligand>
</feature>
<feature type="compositionally biased region" description="Pro residues" evidence="10">
    <location>
        <begin position="258"/>
        <end position="270"/>
    </location>
</feature>
<dbReference type="GO" id="GO:0006325">
    <property type="term" value="P:chromatin organization"/>
    <property type="evidence" value="ECO:0007669"/>
    <property type="project" value="UniProtKB-KW"/>
</dbReference>
<feature type="binding site" evidence="9">
    <location>
        <position position="382"/>
    </location>
    <ligand>
        <name>Zn(2+)</name>
        <dbReference type="ChEBI" id="CHEBI:29105"/>
        <label>2</label>
    </ligand>
</feature>
<feature type="domain" description="Zinc finger PHD-type" evidence="11">
    <location>
        <begin position="343"/>
        <end position="410"/>
    </location>
</feature>
<keyword evidence="14" id="KW-1185">Reference proteome</keyword>
<feature type="site" description="Histone H3K4me3 binding" evidence="8">
    <location>
        <position position="378"/>
    </location>
</feature>
<reference evidence="13 14" key="1">
    <citation type="submission" date="2016-06" db="EMBL/GenBank/DDBJ databases">
        <title>Comparative genomics of the ectomycorrhizal sister species Rhizopogon vinicolor and Rhizopogon vesiculosus (Basidiomycota: Boletales) reveals a divergence of the mating type B locus.</title>
        <authorList>
            <consortium name="DOE Joint Genome Institute"/>
            <person name="Mujic A.B."/>
            <person name="Kuo A."/>
            <person name="Tritt A."/>
            <person name="Lipzen A."/>
            <person name="Chen C."/>
            <person name="Johnson J."/>
            <person name="Sharma A."/>
            <person name="Barry K."/>
            <person name="Grigoriev I.V."/>
            <person name="Spatafora J.W."/>
        </authorList>
    </citation>
    <scope>NUCLEOTIDE SEQUENCE [LARGE SCALE GENOMIC DNA]</scope>
    <source>
        <strain evidence="13 14">AM-OR11-026</strain>
    </source>
</reference>
<proteinExistence type="inferred from homology"/>
<feature type="binding site" evidence="9">
    <location>
        <position position="346"/>
    </location>
    <ligand>
        <name>Zn(2+)</name>
        <dbReference type="ChEBI" id="CHEBI:29105"/>
        <label>1</label>
    </ligand>
</feature>
<feature type="region of interest" description="Disordered" evidence="10">
    <location>
        <begin position="1"/>
        <end position="37"/>
    </location>
</feature>
<evidence type="ECO:0000256" key="3">
    <source>
        <dbReference type="ARBA" id="ARBA00022723"/>
    </source>
</evidence>
<evidence type="ECO:0000256" key="10">
    <source>
        <dbReference type="SAM" id="MobiDB-lite"/>
    </source>
</evidence>
<dbReference type="Pfam" id="PF12998">
    <property type="entry name" value="ING"/>
    <property type="match status" value="2"/>
</dbReference>
<dbReference type="InterPro" id="IPR013083">
    <property type="entry name" value="Znf_RING/FYVE/PHD"/>
</dbReference>
<organism evidence="13 14">
    <name type="scientific">Rhizopogon vinicolor AM-OR11-026</name>
    <dbReference type="NCBI Taxonomy" id="1314800"/>
    <lineage>
        <taxon>Eukaryota</taxon>
        <taxon>Fungi</taxon>
        <taxon>Dikarya</taxon>
        <taxon>Basidiomycota</taxon>
        <taxon>Agaricomycotina</taxon>
        <taxon>Agaricomycetes</taxon>
        <taxon>Agaricomycetidae</taxon>
        <taxon>Boletales</taxon>
        <taxon>Suillineae</taxon>
        <taxon>Rhizopogonaceae</taxon>
        <taxon>Rhizopogon</taxon>
    </lineage>
</organism>
<evidence type="ECO:0008006" key="15">
    <source>
        <dbReference type="Google" id="ProtNLM"/>
    </source>
</evidence>
<keyword evidence="6" id="KW-0156">Chromatin regulator</keyword>
<keyword evidence="3 9" id="KW-0479">Metal-binding</keyword>
<evidence type="ECO:0000256" key="1">
    <source>
        <dbReference type="ARBA" id="ARBA00004123"/>
    </source>
</evidence>
<evidence type="ECO:0000313" key="14">
    <source>
        <dbReference type="Proteomes" id="UP000092154"/>
    </source>
</evidence>
<dbReference type="GO" id="GO:0008270">
    <property type="term" value="F:zinc ion binding"/>
    <property type="evidence" value="ECO:0007669"/>
    <property type="project" value="UniProtKB-KW"/>
</dbReference>
<evidence type="ECO:0000256" key="2">
    <source>
        <dbReference type="ARBA" id="ARBA00010210"/>
    </source>
</evidence>
<keyword evidence="4" id="KW-0863">Zinc-finger</keyword>
<dbReference type="Proteomes" id="UP000092154">
    <property type="component" value="Unassembled WGS sequence"/>
</dbReference>
<dbReference type="GO" id="GO:0005634">
    <property type="term" value="C:nucleus"/>
    <property type="evidence" value="ECO:0007669"/>
    <property type="project" value="UniProtKB-SubCell"/>
</dbReference>
<dbReference type="SMART" id="SM00249">
    <property type="entry name" value="PHD"/>
    <property type="match status" value="1"/>
</dbReference>
<name>A0A1B7NFX8_9AGAM</name>
<dbReference type="OrthoDB" id="5411773at2759"/>
<dbReference type="Gene3D" id="3.30.40.10">
    <property type="entry name" value="Zinc/RING finger domain, C3HC4 (zinc finger)"/>
    <property type="match status" value="1"/>
</dbReference>
<keyword evidence="7" id="KW-0539">Nucleus</keyword>
<feature type="site" description="Histone H3K4me3 binding" evidence="8">
    <location>
        <position position="386"/>
    </location>
</feature>
<feature type="region of interest" description="Disordered" evidence="10">
    <location>
        <begin position="110"/>
        <end position="160"/>
    </location>
</feature>
<evidence type="ECO:0000256" key="8">
    <source>
        <dbReference type="PIRSR" id="PIRSR628651-50"/>
    </source>
</evidence>
<evidence type="ECO:0000313" key="13">
    <source>
        <dbReference type="EMBL" id="OAX43798.1"/>
    </source>
</evidence>
<feature type="binding site" evidence="9">
    <location>
        <position position="377"/>
    </location>
    <ligand>
        <name>Zn(2+)</name>
        <dbReference type="ChEBI" id="CHEBI:29105"/>
        <label>2</label>
    </ligand>
</feature>
<feature type="site" description="Histone H3K4me3 binding" evidence="8">
    <location>
        <position position="343"/>
    </location>
</feature>
<feature type="compositionally biased region" description="Polar residues" evidence="10">
    <location>
        <begin position="121"/>
        <end position="137"/>
    </location>
</feature>
<feature type="domain" description="Inhibitor of growth protein N-terminal histone-binding" evidence="12">
    <location>
        <begin position="45"/>
        <end position="218"/>
    </location>
</feature>
<comment type="similarity">
    <text evidence="2">Belongs to the ING family.</text>
</comment>
<feature type="compositionally biased region" description="Basic and acidic residues" evidence="10">
    <location>
        <begin position="27"/>
        <end position="37"/>
    </location>
</feature>
<dbReference type="PANTHER" id="PTHR10333:SF42">
    <property type="entry name" value="INHIBITOR OF GROWTH PROTEIN 5"/>
    <property type="match status" value="1"/>
</dbReference>
<evidence type="ECO:0000256" key="7">
    <source>
        <dbReference type="ARBA" id="ARBA00023242"/>
    </source>
</evidence>